<feature type="transmembrane region" description="Helical" evidence="1">
    <location>
        <begin position="181"/>
        <end position="205"/>
    </location>
</feature>
<keyword evidence="1" id="KW-0472">Membrane</keyword>
<gene>
    <name evidence="2" type="ORF">BaRGS_00039154</name>
</gene>
<name>A0ABD0J4V2_9CAEN</name>
<evidence type="ECO:0000313" key="2">
    <source>
        <dbReference type="EMBL" id="KAK7457982.1"/>
    </source>
</evidence>
<dbReference type="Proteomes" id="UP001519460">
    <property type="component" value="Unassembled WGS sequence"/>
</dbReference>
<dbReference type="AlphaFoldDB" id="A0ABD0J4V2"/>
<reference evidence="2 3" key="1">
    <citation type="journal article" date="2023" name="Sci. Data">
        <title>Genome assembly of the Korean intertidal mud-creeper Batillaria attramentaria.</title>
        <authorList>
            <person name="Patra A.K."/>
            <person name="Ho P.T."/>
            <person name="Jun S."/>
            <person name="Lee S.J."/>
            <person name="Kim Y."/>
            <person name="Won Y.J."/>
        </authorList>
    </citation>
    <scope>NUCLEOTIDE SEQUENCE [LARGE SCALE GENOMIC DNA]</scope>
    <source>
        <strain evidence="2">Wonlab-2016</strain>
    </source>
</reference>
<sequence>MATLMLETARMASIRRWSEVMRGDVLLVILVVMATVSVSEGLTLTQCVDGCLHIQDGTMNNVTCEGFPVNRTVKWEIFYQGTSPFYGTCRPSVDPGPCTSHNNGFTLSVEQPGNVSVLTIDLENFQRNLTDHEVICFSDGKRADCTMSYSVDTTSTSYYTDSSSFSTPAEIAEEGDTNMPAAIAGGIVSFVVVVLVVIAVVYIVYRKRKASAYDHPQPRVNQEYSPYTGLSVSRDATGQHTQHDYVNMATPEHNTSSSTADNHATDGAMHNNYESLQIGQDNDANTYNSLQITSK</sequence>
<protein>
    <recommendedName>
        <fullName evidence="4">Immunoglobulin subtype domain-containing protein</fullName>
    </recommendedName>
</protein>
<keyword evidence="3" id="KW-1185">Reference proteome</keyword>
<evidence type="ECO:0008006" key="4">
    <source>
        <dbReference type="Google" id="ProtNLM"/>
    </source>
</evidence>
<evidence type="ECO:0000313" key="3">
    <source>
        <dbReference type="Proteomes" id="UP001519460"/>
    </source>
</evidence>
<keyword evidence="1" id="KW-0812">Transmembrane</keyword>
<evidence type="ECO:0000256" key="1">
    <source>
        <dbReference type="SAM" id="Phobius"/>
    </source>
</evidence>
<dbReference type="EMBL" id="JACVVK020000667">
    <property type="protein sequence ID" value="KAK7457982.1"/>
    <property type="molecule type" value="Genomic_DNA"/>
</dbReference>
<proteinExistence type="predicted"/>
<organism evidence="2 3">
    <name type="scientific">Batillaria attramentaria</name>
    <dbReference type="NCBI Taxonomy" id="370345"/>
    <lineage>
        <taxon>Eukaryota</taxon>
        <taxon>Metazoa</taxon>
        <taxon>Spiralia</taxon>
        <taxon>Lophotrochozoa</taxon>
        <taxon>Mollusca</taxon>
        <taxon>Gastropoda</taxon>
        <taxon>Caenogastropoda</taxon>
        <taxon>Sorbeoconcha</taxon>
        <taxon>Cerithioidea</taxon>
        <taxon>Batillariidae</taxon>
        <taxon>Batillaria</taxon>
    </lineage>
</organism>
<keyword evidence="1" id="KW-1133">Transmembrane helix</keyword>
<comment type="caution">
    <text evidence="2">The sequence shown here is derived from an EMBL/GenBank/DDBJ whole genome shotgun (WGS) entry which is preliminary data.</text>
</comment>
<accession>A0ABD0J4V2</accession>